<keyword evidence="3" id="KW-1185">Reference proteome</keyword>
<dbReference type="OrthoDB" id="838391at2759"/>
<dbReference type="InterPro" id="IPR003676">
    <property type="entry name" value="SAUR_fam"/>
</dbReference>
<proteinExistence type="inferred from homology"/>
<accession>A0A9E7GHI3</accession>
<dbReference type="GO" id="GO:0009733">
    <property type="term" value="P:response to auxin"/>
    <property type="evidence" value="ECO:0007669"/>
    <property type="project" value="InterPro"/>
</dbReference>
<protein>
    <submittedName>
        <fullName evidence="2">SAUR family</fullName>
    </submittedName>
</protein>
<dbReference type="PANTHER" id="PTHR31374">
    <property type="entry name" value="AUXIN-INDUCED PROTEIN-LIKE-RELATED"/>
    <property type="match status" value="1"/>
</dbReference>
<gene>
    <name evidence="2" type="ORF">MUK42_11067</name>
</gene>
<comment type="similarity">
    <text evidence="1">Belongs to the ARG7 family.</text>
</comment>
<dbReference type="AlphaFoldDB" id="A0A9E7GHI3"/>
<dbReference type="Proteomes" id="UP001055439">
    <property type="component" value="Chromosome 7"/>
</dbReference>
<sequence>MNTHPQRRRPPRLSSLAIPPRQQRMIRRLSRVVDCAQYGSLRRSGEGRRHGEPAQGRFPVYVGEEMERFEVRTDLLGRPAFVQLLRLSADEYGYEQRGVLRIPCPAPLFRRLLAAASSSSEEEEKEKELLRCFPELLQGSSDVS</sequence>
<organism evidence="2 3">
    <name type="scientific">Musa troglodytarum</name>
    <name type="common">fe'i banana</name>
    <dbReference type="NCBI Taxonomy" id="320322"/>
    <lineage>
        <taxon>Eukaryota</taxon>
        <taxon>Viridiplantae</taxon>
        <taxon>Streptophyta</taxon>
        <taxon>Embryophyta</taxon>
        <taxon>Tracheophyta</taxon>
        <taxon>Spermatophyta</taxon>
        <taxon>Magnoliopsida</taxon>
        <taxon>Liliopsida</taxon>
        <taxon>Zingiberales</taxon>
        <taxon>Musaceae</taxon>
        <taxon>Musa</taxon>
    </lineage>
</organism>
<dbReference type="Pfam" id="PF02519">
    <property type="entry name" value="Auxin_inducible"/>
    <property type="match status" value="1"/>
</dbReference>
<name>A0A9E7GHI3_9LILI</name>
<dbReference type="PANTHER" id="PTHR31374:SF198">
    <property type="entry name" value="AUXIN-RESPONSIVE PROTEIN SAUR72"/>
    <property type="match status" value="1"/>
</dbReference>
<evidence type="ECO:0000313" key="3">
    <source>
        <dbReference type="Proteomes" id="UP001055439"/>
    </source>
</evidence>
<dbReference type="EMBL" id="CP097509">
    <property type="protein sequence ID" value="URE14920.1"/>
    <property type="molecule type" value="Genomic_DNA"/>
</dbReference>
<reference evidence="2" key="1">
    <citation type="submission" date="2022-05" db="EMBL/GenBank/DDBJ databases">
        <title>The Musa troglodytarum L. genome provides insights into the mechanism of non-climacteric behaviour and enrichment of carotenoids.</title>
        <authorList>
            <person name="Wang J."/>
        </authorList>
    </citation>
    <scope>NUCLEOTIDE SEQUENCE</scope>
    <source>
        <tissue evidence="2">Leaf</tissue>
    </source>
</reference>
<evidence type="ECO:0000313" key="2">
    <source>
        <dbReference type="EMBL" id="URE14920.1"/>
    </source>
</evidence>
<evidence type="ECO:0000256" key="1">
    <source>
        <dbReference type="ARBA" id="ARBA00006974"/>
    </source>
</evidence>